<dbReference type="GeneID" id="14874955"/>
<evidence type="ECO:0000256" key="2">
    <source>
        <dbReference type="SAM" id="Phobius"/>
    </source>
</evidence>
<feature type="region of interest" description="Disordered" evidence="1">
    <location>
        <begin position="213"/>
        <end position="235"/>
    </location>
</feature>
<dbReference type="GO" id="GO:0006971">
    <property type="term" value="P:hypotonic response"/>
    <property type="evidence" value="ECO:0007669"/>
    <property type="project" value="EnsemblProtists"/>
</dbReference>
<name>F4PM15_CACFS</name>
<dbReference type="KEGG" id="dfa:DFA_04848"/>
<dbReference type="GO" id="GO:0048102">
    <property type="term" value="P:autophagic cell death"/>
    <property type="evidence" value="ECO:0007669"/>
    <property type="project" value="EnsemblProtists"/>
</dbReference>
<dbReference type="GO" id="GO:0033298">
    <property type="term" value="P:contractile vacuole organization"/>
    <property type="evidence" value="ECO:0007669"/>
    <property type="project" value="EnsemblProtists"/>
</dbReference>
<dbReference type="GO" id="GO:0007029">
    <property type="term" value="P:endoplasmic reticulum organization"/>
    <property type="evidence" value="ECO:0007669"/>
    <property type="project" value="EnsemblProtists"/>
</dbReference>
<dbReference type="GO" id="GO:0030968">
    <property type="term" value="P:endoplasmic reticulum unfolded protein response"/>
    <property type="evidence" value="ECO:0007669"/>
    <property type="project" value="EnsemblProtists"/>
</dbReference>
<feature type="transmembrane region" description="Helical" evidence="2">
    <location>
        <begin position="355"/>
        <end position="374"/>
    </location>
</feature>
<dbReference type="OrthoDB" id="2016540at2759"/>
<feature type="transmembrane region" description="Helical" evidence="2">
    <location>
        <begin position="267"/>
        <end position="286"/>
    </location>
</feature>
<dbReference type="GO" id="GO:0031152">
    <property type="term" value="P:aggregation involved in sorocarp development"/>
    <property type="evidence" value="ECO:0007669"/>
    <property type="project" value="EnsemblProtists"/>
</dbReference>
<dbReference type="GO" id="GO:0019954">
    <property type="term" value="P:asexual reproduction"/>
    <property type="evidence" value="ECO:0007669"/>
    <property type="project" value="EnsemblProtists"/>
</dbReference>
<organism evidence="3 4">
    <name type="scientific">Cavenderia fasciculata</name>
    <name type="common">Slime mold</name>
    <name type="synonym">Dictyostelium fasciculatum</name>
    <dbReference type="NCBI Taxonomy" id="261658"/>
    <lineage>
        <taxon>Eukaryota</taxon>
        <taxon>Amoebozoa</taxon>
        <taxon>Evosea</taxon>
        <taxon>Eumycetozoa</taxon>
        <taxon>Dictyostelia</taxon>
        <taxon>Acytosteliales</taxon>
        <taxon>Cavenderiaceae</taxon>
        <taxon>Cavenderia</taxon>
    </lineage>
</organism>
<dbReference type="GO" id="GO:0006887">
    <property type="term" value="P:exocytosis"/>
    <property type="evidence" value="ECO:0007669"/>
    <property type="project" value="EnsemblProtists"/>
</dbReference>
<proteinExistence type="predicted"/>
<keyword evidence="2" id="KW-1133">Transmembrane helix</keyword>
<dbReference type="OMA" id="EEPYDKR"/>
<sequence length="409" mass="46085">MTKGKVLSDSDIKQRIELLEKRKENRKNVKLFFHPIKTLKYFFYVLRDTFVNGILFVQKQPLLLFFVTLIISTALFVVYVPGQHQEYLGKYTDLISICFWWVGLGILSSVGLGTGLHTFVLYLGPHIAKVTLAATEWRSLDFEQYGPNSFINPNLANPSSSVADASLENVSFWSILQAVQLAALMWGAGTAIGELPPYFVARTARLKGLKLEQEEEKKKKENGTKNQANEKEEKKGLLERLSSAVPALIGNMGFFGILAFASIPNPLFDLAGITCGHFLVPFWKFFGATLIGKAVVKAHIQACFVILAFNMETLTWVIAKIEEYIPWSKGKVLPILEKERERLNSSTNTQNAPKSYLGVLWDCVLAMMILYFLISIVDSSVQEYLIDKDNKKIETLKEKLVGKESKKNK</sequence>
<evidence type="ECO:0000313" key="3">
    <source>
        <dbReference type="EMBL" id="EGG22718.1"/>
    </source>
</evidence>
<feature type="transmembrane region" description="Helical" evidence="2">
    <location>
        <begin position="241"/>
        <end position="261"/>
    </location>
</feature>
<keyword evidence="2" id="KW-0472">Membrane</keyword>
<evidence type="ECO:0000313" key="4">
    <source>
        <dbReference type="Proteomes" id="UP000007797"/>
    </source>
</evidence>
<dbReference type="Proteomes" id="UP000007797">
    <property type="component" value="Unassembled WGS sequence"/>
</dbReference>
<reference evidence="4" key="1">
    <citation type="journal article" date="2011" name="Genome Res.">
        <title>Phylogeny-wide analysis of social amoeba genomes highlights ancient origins for complex intercellular communication.</title>
        <authorList>
            <person name="Heidel A.J."/>
            <person name="Lawal H.M."/>
            <person name="Felder M."/>
            <person name="Schilde C."/>
            <person name="Helps N.R."/>
            <person name="Tunggal B."/>
            <person name="Rivero F."/>
            <person name="John U."/>
            <person name="Schleicher M."/>
            <person name="Eichinger L."/>
            <person name="Platzer M."/>
            <person name="Noegel A.A."/>
            <person name="Schaap P."/>
            <person name="Gloeckner G."/>
        </authorList>
    </citation>
    <scope>NUCLEOTIDE SEQUENCE [LARGE SCALE GENOMIC DNA]</scope>
    <source>
        <strain evidence="4">SH3</strain>
    </source>
</reference>
<dbReference type="STRING" id="1054147.F4PM15"/>
<dbReference type="GO" id="GO:0006907">
    <property type="term" value="P:pinocytosis"/>
    <property type="evidence" value="ECO:0007669"/>
    <property type="project" value="EnsemblProtists"/>
</dbReference>
<dbReference type="AlphaFoldDB" id="F4PM15"/>
<feature type="transmembrane region" description="Helical" evidence="2">
    <location>
        <begin position="62"/>
        <end position="82"/>
    </location>
</feature>
<evidence type="ECO:0000256" key="1">
    <source>
        <dbReference type="SAM" id="MobiDB-lite"/>
    </source>
</evidence>
<dbReference type="RefSeq" id="XP_004360569.1">
    <property type="nucleotide sequence ID" value="XM_004360512.1"/>
</dbReference>
<dbReference type="GO" id="GO:0005776">
    <property type="term" value="C:autophagosome"/>
    <property type="evidence" value="ECO:0007669"/>
    <property type="project" value="EnsemblProtists"/>
</dbReference>
<accession>F4PM15</accession>
<dbReference type="GO" id="GO:0007030">
    <property type="term" value="P:Golgi organization"/>
    <property type="evidence" value="ECO:0007669"/>
    <property type="project" value="EnsemblProtists"/>
</dbReference>
<keyword evidence="4" id="KW-1185">Reference proteome</keyword>
<dbReference type="GO" id="GO:0005789">
    <property type="term" value="C:endoplasmic reticulum membrane"/>
    <property type="evidence" value="ECO:0007669"/>
    <property type="project" value="EnsemblProtists"/>
</dbReference>
<keyword evidence="2 3" id="KW-0812">Transmembrane</keyword>
<feature type="transmembrane region" description="Helical" evidence="2">
    <location>
        <begin position="94"/>
        <end position="123"/>
    </location>
</feature>
<protein>
    <submittedName>
        <fullName evidence="3">Transmembrane protein</fullName>
    </submittedName>
</protein>
<gene>
    <name evidence="3" type="primary">vmp1</name>
    <name evidence="3" type="ORF">DFA_04848</name>
</gene>
<dbReference type="GO" id="GO:0000045">
    <property type="term" value="P:autophagosome assembly"/>
    <property type="evidence" value="ECO:0007669"/>
    <property type="project" value="EnsemblProtists"/>
</dbReference>
<dbReference type="EMBL" id="GL883008">
    <property type="protein sequence ID" value="EGG22718.1"/>
    <property type="molecule type" value="Genomic_DNA"/>
</dbReference>